<accession>A0A381R2U9</accession>
<dbReference type="EMBL" id="UINC01001571">
    <property type="protein sequence ID" value="SUZ83903.1"/>
    <property type="molecule type" value="Genomic_DNA"/>
</dbReference>
<protein>
    <recommendedName>
        <fullName evidence="2">Alkyl hydroperoxide reductase subunit C/ Thiol specific antioxidant domain-containing protein</fullName>
    </recommendedName>
</protein>
<sequence length="184" mass="21382">MPILTTNVIDIQSINGNLQGISLKDNISILGFWGGDVNLRKSEALNLNQKIYRRFFQFQDFQFVFLTTKDQETNINNLKEELIRGVGTDLKKWNFIFTDEKEIQKIYNSLKTDIELSEENSTPYVFIIDRDLNLRGRDDDEDIGKLYGFNAESVAEINNKMVDDVKIILAEYRLALKKNDSLFK</sequence>
<evidence type="ECO:0008006" key="2">
    <source>
        <dbReference type="Google" id="ProtNLM"/>
    </source>
</evidence>
<reference evidence="1" key="1">
    <citation type="submission" date="2018-05" db="EMBL/GenBank/DDBJ databases">
        <authorList>
            <person name="Lanie J.A."/>
            <person name="Ng W.-L."/>
            <person name="Kazmierczak K.M."/>
            <person name="Andrzejewski T.M."/>
            <person name="Davidsen T.M."/>
            <person name="Wayne K.J."/>
            <person name="Tettelin H."/>
            <person name="Glass J.I."/>
            <person name="Rusch D."/>
            <person name="Podicherti R."/>
            <person name="Tsui H.-C.T."/>
            <person name="Winkler M.E."/>
        </authorList>
    </citation>
    <scope>NUCLEOTIDE SEQUENCE</scope>
</reference>
<dbReference type="Gene3D" id="3.40.30.10">
    <property type="entry name" value="Glutaredoxin"/>
    <property type="match status" value="1"/>
</dbReference>
<dbReference type="AlphaFoldDB" id="A0A381R2U9"/>
<name>A0A381R2U9_9ZZZZ</name>
<evidence type="ECO:0000313" key="1">
    <source>
        <dbReference type="EMBL" id="SUZ83903.1"/>
    </source>
</evidence>
<proteinExistence type="predicted"/>
<gene>
    <name evidence="1" type="ORF">METZ01_LOCUS36757</name>
</gene>
<organism evidence="1">
    <name type="scientific">marine metagenome</name>
    <dbReference type="NCBI Taxonomy" id="408172"/>
    <lineage>
        <taxon>unclassified sequences</taxon>
        <taxon>metagenomes</taxon>
        <taxon>ecological metagenomes</taxon>
    </lineage>
</organism>